<dbReference type="GO" id="GO:0005737">
    <property type="term" value="C:cytoplasm"/>
    <property type="evidence" value="ECO:0007669"/>
    <property type="project" value="UniProtKB-SubCell"/>
</dbReference>
<keyword evidence="5" id="KW-0963">Cytoplasm</keyword>
<comment type="caution">
    <text evidence="10">The sequence shown here is derived from an EMBL/GenBank/DDBJ whole genome shotgun (WGS) entry which is preliminary data.</text>
</comment>
<keyword evidence="7" id="KW-0143">Chaperone</keyword>
<dbReference type="PANTHER" id="PTHR47861">
    <property type="entry name" value="FKBP-TYPE PEPTIDYL-PROLYL CIS-TRANS ISOMERASE SLYD"/>
    <property type="match status" value="1"/>
</dbReference>
<dbReference type="Gene3D" id="3.10.50.40">
    <property type="match status" value="1"/>
</dbReference>
<dbReference type="GO" id="GO:0042026">
    <property type="term" value="P:protein refolding"/>
    <property type="evidence" value="ECO:0007669"/>
    <property type="project" value="UniProtKB-ARBA"/>
</dbReference>
<evidence type="ECO:0000256" key="8">
    <source>
        <dbReference type="ARBA" id="ARBA00023235"/>
    </source>
</evidence>
<dbReference type="Pfam" id="PF22199">
    <property type="entry name" value="FKBP26_IF"/>
    <property type="match status" value="1"/>
</dbReference>
<sequence length="223" mass="25733">MKLAKKDFISVEFTGRIKDGEVFDSNIKGDLAKLDPKVTPKPFIFCLGEGMFLKGIEDFLIGKDIGEYTIELSPEKAFGPRDPKQIQMIPMKIFVQHKINPVPGVMFNFDGRMAKILTVSGGRVMTDFNNPLAGKNVSYKIKVLKKVEDLNEKVKSFIEFLFRQDLQFEIKEKKLIIEVNKQMSKFVELFKEKFKDIFDLDLEVKEIEDKKSKGKKEIKQEVK</sequence>
<gene>
    <name evidence="10" type="ORF">LDC_0032</name>
</gene>
<evidence type="ECO:0000256" key="1">
    <source>
        <dbReference type="ARBA" id="ARBA00000971"/>
    </source>
</evidence>
<dbReference type="PANTHER" id="PTHR47861:SF3">
    <property type="entry name" value="FKBP-TYPE PEPTIDYL-PROLYL CIS-TRANS ISOMERASE SLYD"/>
    <property type="match status" value="1"/>
</dbReference>
<evidence type="ECO:0000256" key="5">
    <source>
        <dbReference type="ARBA" id="ARBA00022490"/>
    </source>
</evidence>
<dbReference type="AlphaFoldDB" id="D9PEV4"/>
<dbReference type="SUPFAM" id="SSF54534">
    <property type="entry name" value="FKBP-like"/>
    <property type="match status" value="1"/>
</dbReference>
<reference evidence="10" key="2">
    <citation type="journal article" date="2011" name="Microb. Ecol.">
        <title>Taxonomic and Functional Metagenomic Profiling of the Microbial Community in the Anoxic Sediment of a Sub-saline Shallow Lake (Laguna de Carrizo, Central Spain).</title>
        <authorList>
            <person name="Ferrer M."/>
            <person name="Guazzaroni M.E."/>
            <person name="Richter M."/>
            <person name="Garcia-Salamanca A."/>
            <person name="Yarza P."/>
            <person name="Suarez-Suarez A."/>
            <person name="Solano J."/>
            <person name="Alcaide M."/>
            <person name="van Dillewijn P."/>
            <person name="Molina-Henares M.A."/>
            <person name="Lopez-Cortes N."/>
            <person name="Al-Ramahi Y."/>
            <person name="Guerrero C."/>
            <person name="Acosta A."/>
            <person name="de Eugenio L.I."/>
            <person name="Martinez V."/>
            <person name="Marques S."/>
            <person name="Rojo F."/>
            <person name="Santero E."/>
            <person name="Genilloud O."/>
            <person name="Perez-Perez J."/>
            <person name="Rossello-Mora R."/>
            <person name="Ramos J.L."/>
        </authorList>
    </citation>
    <scope>NUCLEOTIDE SEQUENCE</scope>
</reference>
<dbReference type="EC" id="5.2.1.8" evidence="4"/>
<evidence type="ECO:0000256" key="6">
    <source>
        <dbReference type="ARBA" id="ARBA00023110"/>
    </source>
</evidence>
<dbReference type="InterPro" id="IPR046357">
    <property type="entry name" value="PPIase_dom_sf"/>
</dbReference>
<name>D9PEV4_9ZZZZ</name>
<dbReference type="InterPro" id="IPR048261">
    <property type="entry name" value="SlpA/SlyD-like_ins_sf"/>
</dbReference>
<evidence type="ECO:0000259" key="9">
    <source>
        <dbReference type="PROSITE" id="PS50059"/>
    </source>
</evidence>
<dbReference type="Pfam" id="PF00254">
    <property type="entry name" value="FKBP_C"/>
    <property type="match status" value="1"/>
</dbReference>
<proteinExistence type="inferred from homology"/>
<protein>
    <recommendedName>
        <fullName evidence="4">peptidylprolyl isomerase</fullName>
        <ecNumber evidence="4">5.2.1.8</ecNumber>
    </recommendedName>
</protein>
<dbReference type="GO" id="GO:0003755">
    <property type="term" value="F:peptidyl-prolyl cis-trans isomerase activity"/>
    <property type="evidence" value="ECO:0007669"/>
    <property type="project" value="UniProtKB-KW"/>
</dbReference>
<evidence type="ECO:0000256" key="2">
    <source>
        <dbReference type="ARBA" id="ARBA00004496"/>
    </source>
</evidence>
<evidence type="ECO:0000256" key="4">
    <source>
        <dbReference type="ARBA" id="ARBA00013194"/>
    </source>
</evidence>
<keyword evidence="8 10" id="KW-0413">Isomerase</keyword>
<evidence type="ECO:0000313" key="10">
    <source>
        <dbReference type="EMBL" id="EFK97890.1"/>
    </source>
</evidence>
<evidence type="ECO:0000256" key="3">
    <source>
        <dbReference type="ARBA" id="ARBA00006577"/>
    </source>
</evidence>
<reference evidence="10" key="1">
    <citation type="submission" date="2010-07" db="EMBL/GenBank/DDBJ databases">
        <authorList>
            <consortium name="CONSOLIDER consortium CSD2007-00005"/>
            <person name="Guazzaroni M.-E."/>
            <person name="Richter M."/>
            <person name="Garcia-Salamanca A."/>
            <person name="Yarza P."/>
            <person name="Ferrer M."/>
        </authorList>
    </citation>
    <scope>NUCLEOTIDE SEQUENCE</scope>
</reference>
<dbReference type="PROSITE" id="PS50059">
    <property type="entry name" value="FKBP_PPIASE"/>
    <property type="match status" value="1"/>
</dbReference>
<dbReference type="InterPro" id="IPR054016">
    <property type="entry name" value="FKBP26_IF"/>
</dbReference>
<comment type="subcellular location">
    <subcellularLocation>
        <location evidence="2">Cytoplasm</location>
    </subcellularLocation>
</comment>
<accession>D9PEV4</accession>
<evidence type="ECO:0000256" key="7">
    <source>
        <dbReference type="ARBA" id="ARBA00023186"/>
    </source>
</evidence>
<keyword evidence="6" id="KW-0697">Rotamase</keyword>
<dbReference type="EMBL" id="ADZX01000003">
    <property type="protein sequence ID" value="EFK97890.1"/>
    <property type="molecule type" value="Genomic_DNA"/>
</dbReference>
<dbReference type="Gene3D" id="2.40.10.330">
    <property type="match status" value="1"/>
</dbReference>
<comment type="similarity">
    <text evidence="3">Belongs to the FKBP-type PPIase family.</text>
</comment>
<organism evidence="10">
    <name type="scientific">sediment metagenome</name>
    <dbReference type="NCBI Taxonomy" id="749907"/>
    <lineage>
        <taxon>unclassified sequences</taxon>
        <taxon>metagenomes</taxon>
        <taxon>ecological metagenomes</taxon>
    </lineage>
</organism>
<comment type="catalytic activity">
    <reaction evidence="1">
        <text>[protein]-peptidylproline (omega=180) = [protein]-peptidylproline (omega=0)</text>
        <dbReference type="Rhea" id="RHEA:16237"/>
        <dbReference type="Rhea" id="RHEA-COMP:10747"/>
        <dbReference type="Rhea" id="RHEA-COMP:10748"/>
        <dbReference type="ChEBI" id="CHEBI:83833"/>
        <dbReference type="ChEBI" id="CHEBI:83834"/>
        <dbReference type="EC" id="5.2.1.8"/>
    </reaction>
</comment>
<dbReference type="InterPro" id="IPR001179">
    <property type="entry name" value="PPIase_FKBP_dom"/>
</dbReference>
<feature type="domain" description="PPIase FKBP-type" evidence="9">
    <location>
        <begin position="6"/>
        <end position="90"/>
    </location>
</feature>